<evidence type="ECO:0000256" key="3">
    <source>
        <dbReference type="ARBA" id="ARBA00023163"/>
    </source>
</evidence>
<dbReference type="Pfam" id="PF12833">
    <property type="entry name" value="HTH_18"/>
    <property type="match status" value="1"/>
</dbReference>
<dbReference type="InterPro" id="IPR032783">
    <property type="entry name" value="AraC_lig"/>
</dbReference>
<keyword evidence="1" id="KW-0805">Transcription regulation</keyword>
<dbReference type="SMART" id="SM00342">
    <property type="entry name" value="HTH_ARAC"/>
    <property type="match status" value="1"/>
</dbReference>
<dbReference type="SUPFAM" id="SSF46689">
    <property type="entry name" value="Homeodomain-like"/>
    <property type="match status" value="2"/>
</dbReference>
<dbReference type="PANTHER" id="PTHR46796:SF7">
    <property type="entry name" value="ARAC FAMILY TRANSCRIPTIONAL REGULATOR"/>
    <property type="match status" value="1"/>
</dbReference>
<dbReference type="EMBL" id="PPTF01000052">
    <property type="protein sequence ID" value="POA98514.1"/>
    <property type="molecule type" value="Genomic_DNA"/>
</dbReference>
<dbReference type="InterPro" id="IPR018060">
    <property type="entry name" value="HTH_AraC"/>
</dbReference>
<keyword evidence="3" id="KW-0804">Transcription</keyword>
<dbReference type="RefSeq" id="WP_103320163.1">
    <property type="nucleotide sequence ID" value="NZ_PPTF01000052.1"/>
</dbReference>
<evidence type="ECO:0000313" key="5">
    <source>
        <dbReference type="EMBL" id="POA98514.1"/>
    </source>
</evidence>
<evidence type="ECO:0000256" key="1">
    <source>
        <dbReference type="ARBA" id="ARBA00023015"/>
    </source>
</evidence>
<gene>
    <name evidence="5" type="ORF">C2134_11465</name>
</gene>
<evidence type="ECO:0000256" key="2">
    <source>
        <dbReference type="ARBA" id="ARBA00023125"/>
    </source>
</evidence>
<keyword evidence="2" id="KW-0238">DNA-binding</keyword>
<organism evidence="5 6">
    <name type="scientific">Chromobacterium sinusclupearum</name>
    <dbReference type="NCBI Taxonomy" id="2077146"/>
    <lineage>
        <taxon>Bacteria</taxon>
        <taxon>Pseudomonadati</taxon>
        <taxon>Pseudomonadota</taxon>
        <taxon>Betaproteobacteria</taxon>
        <taxon>Neisseriales</taxon>
        <taxon>Chromobacteriaceae</taxon>
        <taxon>Chromobacterium</taxon>
    </lineage>
</organism>
<protein>
    <submittedName>
        <fullName evidence="5">AraC family transcriptional regulator</fullName>
    </submittedName>
</protein>
<evidence type="ECO:0000313" key="6">
    <source>
        <dbReference type="Proteomes" id="UP000236416"/>
    </source>
</evidence>
<feature type="domain" description="HTH araC/xylS-type" evidence="4">
    <location>
        <begin position="180"/>
        <end position="277"/>
    </location>
</feature>
<dbReference type="PROSITE" id="PS01124">
    <property type="entry name" value="HTH_ARAC_FAMILY_2"/>
    <property type="match status" value="1"/>
</dbReference>
<dbReference type="InterPro" id="IPR009057">
    <property type="entry name" value="Homeodomain-like_sf"/>
</dbReference>
<dbReference type="Gene3D" id="1.10.10.60">
    <property type="entry name" value="Homeodomain-like"/>
    <property type="match status" value="1"/>
</dbReference>
<evidence type="ECO:0000259" key="4">
    <source>
        <dbReference type="PROSITE" id="PS01124"/>
    </source>
</evidence>
<proteinExistence type="predicted"/>
<dbReference type="GO" id="GO:0043565">
    <property type="term" value="F:sequence-specific DNA binding"/>
    <property type="evidence" value="ECO:0007669"/>
    <property type="project" value="InterPro"/>
</dbReference>
<dbReference type="GO" id="GO:0003700">
    <property type="term" value="F:DNA-binding transcription factor activity"/>
    <property type="evidence" value="ECO:0007669"/>
    <property type="project" value="InterPro"/>
</dbReference>
<comment type="caution">
    <text evidence="5">The sequence shown here is derived from an EMBL/GenBank/DDBJ whole genome shotgun (WGS) entry which is preliminary data.</text>
</comment>
<sequence>MDPLSDVLDVFRLSAGLFYSGRLCSVVSLGGDGDPGSGAGLGQFHILTGGRMDVLVPGHGRYRFDTPGLLCFPRPLPHRFEPDAEQPPELACASVRFGLDVDNPLARALPDVLWLPAGELGATAALIGCLRDETRCELPGRVASVNRLFEVLLLRVMRQMMAESRLDTGLLAALGDRQLSRALAAIHAKPEQPWTVEGMAVAAAMSRPRFAARFHEVMGQTPAHYLASWRIGLAQRWLLQGKPMDWIAGQVGYDSASALARAFRRHVGQAPRQWLVAKANAGLA</sequence>
<accession>A0A2K4MN52</accession>
<dbReference type="Proteomes" id="UP000236416">
    <property type="component" value="Unassembled WGS sequence"/>
</dbReference>
<dbReference type="PANTHER" id="PTHR46796">
    <property type="entry name" value="HTH-TYPE TRANSCRIPTIONAL ACTIVATOR RHAS-RELATED"/>
    <property type="match status" value="1"/>
</dbReference>
<dbReference type="Pfam" id="PF12852">
    <property type="entry name" value="Cupin_6"/>
    <property type="match status" value="1"/>
</dbReference>
<dbReference type="InterPro" id="IPR050204">
    <property type="entry name" value="AraC_XylS_family_regulators"/>
</dbReference>
<keyword evidence="6" id="KW-1185">Reference proteome</keyword>
<name>A0A2K4MN52_9NEIS</name>
<dbReference type="AlphaFoldDB" id="A0A2K4MN52"/>
<reference evidence="5 6" key="1">
    <citation type="submission" date="2018-01" db="EMBL/GenBank/DDBJ databases">
        <title>Genomic Sequence of Chromobacterium MWU13-2610 from wild cranberry bogs within the Cape Cod National Seashore.</title>
        <authorList>
            <person name="O'Hara-Hanley K."/>
            <person name="Soby S."/>
            <person name="Harrison A."/>
        </authorList>
    </citation>
    <scope>NUCLEOTIDE SEQUENCE [LARGE SCALE GENOMIC DNA]</scope>
    <source>
        <strain evidence="5 6">MWU13-2610</strain>
    </source>
</reference>